<dbReference type="RefSeq" id="WP_184225308.1">
    <property type="nucleotide sequence ID" value="NZ_JACHDE010000001.1"/>
</dbReference>
<reference evidence="1 2" key="1">
    <citation type="submission" date="2020-08" db="EMBL/GenBank/DDBJ databases">
        <title>Genomic Encyclopedia of Type Strains, Phase IV (KMG-V): Genome sequencing to study the core and pangenomes of soil and plant-associated prokaryotes.</title>
        <authorList>
            <person name="Whitman W."/>
        </authorList>
    </citation>
    <scope>NUCLEOTIDE SEQUENCE [LARGE SCALE GENOMIC DNA]</scope>
    <source>
        <strain evidence="1 2">JPY162</strain>
    </source>
</reference>
<comment type="caution">
    <text evidence="1">The sequence shown here is derived from an EMBL/GenBank/DDBJ whole genome shotgun (WGS) entry which is preliminary data.</text>
</comment>
<sequence length="141" mass="15825">MEKRNQDGTGKKMPDEEVCDLCRITYSIYANFPPMPSAQAMNAETGEFFPFDRLRSLSTGYDMAKALGYAWACDCRGRSRKRFDEQFVLKDGTGRPFANAHYRVRVGPNVVASGVTDAEGRTQRISSIDARRLSLEISRAT</sequence>
<accession>A0A7W8L2I4</accession>
<evidence type="ECO:0000313" key="1">
    <source>
        <dbReference type="EMBL" id="MBB5398718.1"/>
    </source>
</evidence>
<name>A0A7W8L2I4_9BURK</name>
<proteinExistence type="predicted"/>
<dbReference type="Proteomes" id="UP000592820">
    <property type="component" value="Unassembled WGS sequence"/>
</dbReference>
<dbReference type="EMBL" id="JACHDE010000001">
    <property type="protein sequence ID" value="MBB5398718.1"/>
    <property type="molecule type" value="Genomic_DNA"/>
</dbReference>
<dbReference type="AlphaFoldDB" id="A0A7W8L2I4"/>
<organism evidence="1 2">
    <name type="scientific">Paraburkholderia youngii</name>
    <dbReference type="NCBI Taxonomy" id="2782701"/>
    <lineage>
        <taxon>Bacteria</taxon>
        <taxon>Pseudomonadati</taxon>
        <taxon>Pseudomonadota</taxon>
        <taxon>Betaproteobacteria</taxon>
        <taxon>Burkholderiales</taxon>
        <taxon>Burkholderiaceae</taxon>
        <taxon>Paraburkholderia</taxon>
    </lineage>
</organism>
<evidence type="ECO:0000313" key="2">
    <source>
        <dbReference type="Proteomes" id="UP000592820"/>
    </source>
</evidence>
<gene>
    <name evidence="1" type="ORF">HDG41_000754</name>
</gene>
<protein>
    <submittedName>
        <fullName evidence="1">Uncharacterized protein</fullName>
    </submittedName>
</protein>